<feature type="region of interest" description="Disordered" evidence="2">
    <location>
        <begin position="369"/>
        <end position="671"/>
    </location>
</feature>
<reference evidence="4 5" key="1">
    <citation type="submission" date="2015-08" db="EMBL/GenBank/DDBJ databases">
        <title>Emmonsia species relationships and genome sequence.</title>
        <authorList>
            <person name="Cuomo C.A."/>
            <person name="Schwartz I.S."/>
            <person name="Kenyon C."/>
            <person name="De Hoog G.S."/>
            <person name="Govender N.P."/>
            <person name="Botha A."/>
            <person name="Moreno L."/>
            <person name="De Vries M."/>
            <person name="Munoz J.F."/>
            <person name="Stielow J.B."/>
        </authorList>
    </citation>
    <scope>NUCLEOTIDE SEQUENCE [LARGE SCALE GENOMIC DNA]</scope>
    <source>
        <strain evidence="4 5">EI222</strain>
    </source>
</reference>
<dbReference type="GO" id="GO:0003676">
    <property type="term" value="F:nucleic acid binding"/>
    <property type="evidence" value="ECO:0007669"/>
    <property type="project" value="InterPro"/>
</dbReference>
<evidence type="ECO:0000313" key="5">
    <source>
        <dbReference type="Proteomes" id="UP000242791"/>
    </source>
</evidence>
<protein>
    <recommendedName>
        <fullName evidence="3">CCHC-type domain-containing protein</fullName>
    </recommendedName>
</protein>
<name>A0A1J9QFW8_9EURO</name>
<feature type="region of interest" description="Disordered" evidence="2">
    <location>
        <begin position="73"/>
        <end position="185"/>
    </location>
</feature>
<dbReference type="Pfam" id="PF00098">
    <property type="entry name" value="zf-CCHC"/>
    <property type="match status" value="1"/>
</dbReference>
<dbReference type="VEuPathDB" id="FungiDB:ACJ73_09014"/>
<dbReference type="SUPFAM" id="SSF57756">
    <property type="entry name" value="Retrovirus zinc finger-like domains"/>
    <property type="match status" value="1"/>
</dbReference>
<dbReference type="Gene3D" id="4.10.60.10">
    <property type="entry name" value="Zinc finger, CCHC-type"/>
    <property type="match status" value="1"/>
</dbReference>
<dbReference type="OrthoDB" id="5431222at2759"/>
<evidence type="ECO:0000256" key="2">
    <source>
        <dbReference type="SAM" id="MobiDB-lite"/>
    </source>
</evidence>
<dbReference type="AlphaFoldDB" id="A0A1J9QFW8"/>
<feature type="compositionally biased region" description="Basic residues" evidence="2">
    <location>
        <begin position="547"/>
        <end position="566"/>
    </location>
</feature>
<keyword evidence="1" id="KW-0862">Zinc</keyword>
<sequence length="689" mass="77938">MASYAMSGDGGQPFHAQPVPTVNHKQRGQKHPRRGKNRQHHPYAGSADGSAKNSQPQSCFNCGSLEHWAQRCPEPRREFPAGSMRPGRPPKRQKTASSHISSYAGDPHYDHSHRPQRGYTHPPVAHSGYQPAPMASSPYGPPTPISAHPHSAGPWPQEHPTPHYNSPQSYGLPTPMSGYGSQFASPSTSMPPHLGYFPPHYSPQYGEAEYHRKSFDHHQQILPQAGSNRQSRKKWRRLDNVPAIAPPIEPWMEELQSLDIPESNANQVEIVWRPAVQVARPLPSTFDERDDVGMLPPFTSLPPGMSVSKYILDKGPEEFVSNIRNTEDWPFMMSDPIFLDISMECELIPIDELITRRKLIFETHRVEPPPVVEEAGDTNEDNEYNEADASDDAKEINEYQEREVSILNSNEDSYERATNRSHSGEWSPIPSHTSKADHGDGISSPTSYPADDRESLREASPEVADHPASPSPRADYDHHDSHDHESSRQTTSGRPNDRRRGNQRTQRDRTQHMEVLNRKTSQPEGRRNVPFDRRGGRGSHFNSQDRRKPKPQHFKGTSKPKTKKGPSNRGQPSNQGDSGLRNSKNRDSQFGLDGNTGPDHTNNPQEHQRSGDHAEIQQMKPHDHHNRHGQVGGEHTGRKRSRRDEPPIRLEEPRRQEDDIPPKLKRRQPDVAEAYRYGNFPRNNCLHLC</sequence>
<keyword evidence="5" id="KW-1185">Reference proteome</keyword>
<feature type="compositionally biased region" description="Polar residues" evidence="2">
    <location>
        <begin position="51"/>
        <end position="61"/>
    </location>
</feature>
<feature type="region of interest" description="Disordered" evidence="2">
    <location>
        <begin position="1"/>
        <end position="61"/>
    </location>
</feature>
<accession>A0A1J9QFW8</accession>
<keyword evidence="1" id="KW-0479">Metal-binding</keyword>
<feature type="compositionally biased region" description="Basic and acidic residues" evidence="2">
    <location>
        <begin position="642"/>
        <end position="670"/>
    </location>
</feature>
<feature type="compositionally biased region" description="Basic and acidic residues" evidence="2">
    <location>
        <begin position="495"/>
        <end position="517"/>
    </location>
</feature>
<dbReference type="InterPro" id="IPR036875">
    <property type="entry name" value="Znf_CCHC_sf"/>
</dbReference>
<dbReference type="Proteomes" id="UP000242791">
    <property type="component" value="Unassembled WGS sequence"/>
</dbReference>
<dbReference type="PROSITE" id="PS50158">
    <property type="entry name" value="ZF_CCHC"/>
    <property type="match status" value="1"/>
</dbReference>
<evidence type="ECO:0000259" key="3">
    <source>
        <dbReference type="PROSITE" id="PS50158"/>
    </source>
</evidence>
<dbReference type="InterPro" id="IPR001878">
    <property type="entry name" value="Znf_CCHC"/>
</dbReference>
<dbReference type="GO" id="GO:0008270">
    <property type="term" value="F:zinc ion binding"/>
    <property type="evidence" value="ECO:0007669"/>
    <property type="project" value="UniProtKB-KW"/>
</dbReference>
<evidence type="ECO:0000313" key="4">
    <source>
        <dbReference type="EMBL" id="OJD15055.1"/>
    </source>
</evidence>
<feature type="compositionally biased region" description="Basic residues" evidence="2">
    <location>
        <begin position="24"/>
        <end position="41"/>
    </location>
</feature>
<comment type="caution">
    <text evidence="4">The sequence shown here is derived from an EMBL/GenBank/DDBJ whole genome shotgun (WGS) entry which is preliminary data.</text>
</comment>
<feature type="compositionally biased region" description="Acidic residues" evidence="2">
    <location>
        <begin position="374"/>
        <end position="390"/>
    </location>
</feature>
<feature type="compositionally biased region" description="Polar residues" evidence="2">
    <location>
        <begin position="568"/>
        <end position="582"/>
    </location>
</feature>
<dbReference type="STRING" id="1658174.A0A1J9QFW8"/>
<feature type="compositionally biased region" description="Basic and acidic residues" evidence="2">
    <location>
        <begin position="474"/>
        <end position="487"/>
    </location>
</feature>
<keyword evidence="1" id="KW-0863">Zinc-finger</keyword>
<proteinExistence type="predicted"/>
<feature type="compositionally biased region" description="Basic and acidic residues" evidence="2">
    <location>
        <begin position="606"/>
        <end position="615"/>
    </location>
</feature>
<feature type="compositionally biased region" description="Basic and acidic residues" evidence="2">
    <location>
        <begin position="450"/>
        <end position="465"/>
    </location>
</feature>
<dbReference type="SMART" id="SM00343">
    <property type="entry name" value="ZnF_C2HC"/>
    <property type="match status" value="1"/>
</dbReference>
<feature type="domain" description="CCHC-type" evidence="3">
    <location>
        <begin position="59"/>
        <end position="74"/>
    </location>
</feature>
<feature type="compositionally biased region" description="Basic and acidic residues" evidence="2">
    <location>
        <begin position="524"/>
        <end position="535"/>
    </location>
</feature>
<feature type="compositionally biased region" description="Basic and acidic residues" evidence="2">
    <location>
        <begin position="391"/>
        <end position="404"/>
    </location>
</feature>
<gene>
    <name evidence="4" type="ORF">ACJ73_09014</name>
</gene>
<organism evidence="4 5">
    <name type="scientific">Blastomyces percursus</name>
    <dbReference type="NCBI Taxonomy" id="1658174"/>
    <lineage>
        <taxon>Eukaryota</taxon>
        <taxon>Fungi</taxon>
        <taxon>Dikarya</taxon>
        <taxon>Ascomycota</taxon>
        <taxon>Pezizomycotina</taxon>
        <taxon>Eurotiomycetes</taxon>
        <taxon>Eurotiomycetidae</taxon>
        <taxon>Onygenales</taxon>
        <taxon>Ajellomycetaceae</taxon>
        <taxon>Blastomyces</taxon>
    </lineage>
</organism>
<dbReference type="EMBL" id="LGTZ01002345">
    <property type="protein sequence ID" value="OJD15055.1"/>
    <property type="molecule type" value="Genomic_DNA"/>
</dbReference>
<evidence type="ECO:0000256" key="1">
    <source>
        <dbReference type="PROSITE-ProRule" id="PRU00047"/>
    </source>
</evidence>